<feature type="compositionally biased region" description="Basic and acidic residues" evidence="8">
    <location>
        <begin position="1603"/>
        <end position="1619"/>
    </location>
</feature>
<organism evidence="11 12">
    <name type="scientific">Ceraceosorus bombacis</name>
    <dbReference type="NCBI Taxonomy" id="401625"/>
    <lineage>
        <taxon>Eukaryota</taxon>
        <taxon>Fungi</taxon>
        <taxon>Dikarya</taxon>
        <taxon>Basidiomycota</taxon>
        <taxon>Ustilaginomycotina</taxon>
        <taxon>Exobasidiomycetes</taxon>
        <taxon>Ceraceosorales</taxon>
        <taxon>Ceraceosoraceae</taxon>
        <taxon>Ceraceosorus</taxon>
    </lineage>
</organism>
<feature type="domain" description="Autophagy-related protein 11 C-terminal" evidence="10">
    <location>
        <begin position="977"/>
        <end position="1107"/>
    </location>
</feature>
<evidence type="ECO:0000259" key="10">
    <source>
        <dbReference type="Pfam" id="PF10377"/>
    </source>
</evidence>
<dbReference type="InterPro" id="IPR019460">
    <property type="entry name" value="Atg11_C"/>
</dbReference>
<dbReference type="InterPro" id="IPR040040">
    <property type="entry name" value="ATG11"/>
</dbReference>
<dbReference type="GO" id="GO:0000422">
    <property type="term" value="P:autophagy of mitochondrion"/>
    <property type="evidence" value="ECO:0007669"/>
    <property type="project" value="TreeGrafter"/>
</dbReference>
<feature type="compositionally biased region" description="Low complexity" evidence="8">
    <location>
        <begin position="1564"/>
        <end position="1580"/>
    </location>
</feature>
<evidence type="ECO:0000256" key="4">
    <source>
        <dbReference type="ARBA" id="ARBA00023006"/>
    </source>
</evidence>
<feature type="region of interest" description="Disordered" evidence="8">
    <location>
        <begin position="1362"/>
        <end position="1381"/>
    </location>
</feature>
<dbReference type="Proteomes" id="UP000054845">
    <property type="component" value="Unassembled WGS sequence"/>
</dbReference>
<dbReference type="GO" id="GO:0034727">
    <property type="term" value="P:piecemeal microautophagy of the nucleus"/>
    <property type="evidence" value="ECO:0007669"/>
    <property type="project" value="TreeGrafter"/>
</dbReference>
<feature type="region of interest" description="Disordered" evidence="8">
    <location>
        <begin position="1410"/>
        <end position="1448"/>
    </location>
</feature>
<keyword evidence="3 6" id="KW-0653">Protein transport</keyword>
<dbReference type="PANTHER" id="PTHR13222">
    <property type="entry name" value="RB1-INDUCIBLE COILED-COIL"/>
    <property type="match status" value="1"/>
</dbReference>
<accession>A0A0P1BMA0</accession>
<dbReference type="GO" id="GO:0015031">
    <property type="term" value="P:protein transport"/>
    <property type="evidence" value="ECO:0007669"/>
    <property type="project" value="UniProtKB-KW"/>
</dbReference>
<dbReference type="Pfam" id="PF10377">
    <property type="entry name" value="ATG11"/>
    <property type="match status" value="1"/>
</dbReference>
<feature type="compositionally biased region" description="Polar residues" evidence="8">
    <location>
        <begin position="1224"/>
        <end position="1250"/>
    </location>
</feature>
<feature type="region of interest" description="Disordered" evidence="8">
    <location>
        <begin position="561"/>
        <end position="595"/>
    </location>
</feature>
<dbReference type="GO" id="GO:0005774">
    <property type="term" value="C:vacuolar membrane"/>
    <property type="evidence" value="ECO:0007669"/>
    <property type="project" value="UniProtKB-SubCell"/>
</dbReference>
<feature type="compositionally biased region" description="Polar residues" evidence="8">
    <location>
        <begin position="1581"/>
        <end position="1595"/>
    </location>
</feature>
<feature type="region of interest" description="Disordered" evidence="8">
    <location>
        <begin position="1125"/>
        <end position="1267"/>
    </location>
</feature>
<keyword evidence="12" id="KW-1185">Reference proteome</keyword>
<dbReference type="Pfam" id="PF04108">
    <property type="entry name" value="ATG17_like"/>
    <property type="match status" value="1"/>
</dbReference>
<dbReference type="GO" id="GO:0034517">
    <property type="term" value="P:ribophagy"/>
    <property type="evidence" value="ECO:0007669"/>
    <property type="project" value="TreeGrafter"/>
</dbReference>
<keyword evidence="2 6" id="KW-0813">Transport</keyword>
<dbReference type="PANTHER" id="PTHR13222:SF1">
    <property type="entry name" value="RB1-INDUCIBLE COILED-COIL PROTEIN 1"/>
    <property type="match status" value="1"/>
</dbReference>
<dbReference type="OrthoDB" id="447953at2759"/>
<feature type="coiled-coil region" evidence="7">
    <location>
        <begin position="530"/>
        <end position="557"/>
    </location>
</feature>
<reference evidence="11 12" key="1">
    <citation type="submission" date="2014-09" db="EMBL/GenBank/DDBJ databases">
        <authorList>
            <person name="Magalhaes I.L.F."/>
            <person name="Oliveira U."/>
            <person name="Santos F.R."/>
            <person name="Vidigal T.H.D.A."/>
            <person name="Brescovit A.D."/>
            <person name="Santos A.J."/>
        </authorList>
    </citation>
    <scope>NUCLEOTIDE SEQUENCE [LARGE SCALE GENOMIC DNA]</scope>
</reference>
<feature type="domain" description="Autophagy protein ATG17-like" evidence="9">
    <location>
        <begin position="118"/>
        <end position="462"/>
    </location>
</feature>
<dbReference type="GO" id="GO:1903599">
    <property type="term" value="P:positive regulation of autophagy of mitochondrion"/>
    <property type="evidence" value="ECO:0007669"/>
    <property type="project" value="UniProtKB-UniRule"/>
</dbReference>
<comment type="similarity">
    <text evidence="1 6">Belongs to the ATG11 family.</text>
</comment>
<evidence type="ECO:0000256" key="5">
    <source>
        <dbReference type="ARBA" id="ARBA00023054"/>
    </source>
</evidence>
<evidence type="ECO:0000313" key="12">
    <source>
        <dbReference type="Proteomes" id="UP000054845"/>
    </source>
</evidence>
<protein>
    <recommendedName>
        <fullName evidence="6">Autophagy-related protein 11</fullName>
    </recommendedName>
</protein>
<keyword evidence="4 6" id="KW-0072">Autophagy</keyword>
<evidence type="ECO:0000256" key="3">
    <source>
        <dbReference type="ARBA" id="ARBA00022927"/>
    </source>
</evidence>
<dbReference type="STRING" id="401625.A0A0P1BMA0"/>
<dbReference type="EMBL" id="CCYA01000265">
    <property type="protein sequence ID" value="CEH17491.1"/>
    <property type="molecule type" value="Genomic_DNA"/>
</dbReference>
<feature type="compositionally biased region" description="Polar residues" evidence="8">
    <location>
        <begin position="1512"/>
        <end position="1542"/>
    </location>
</feature>
<feature type="compositionally biased region" description="Polar residues" evidence="8">
    <location>
        <begin position="574"/>
        <end position="587"/>
    </location>
</feature>
<dbReference type="GO" id="GO:0061709">
    <property type="term" value="P:reticulophagy"/>
    <property type="evidence" value="ECO:0007669"/>
    <property type="project" value="TreeGrafter"/>
</dbReference>
<proteinExistence type="inferred from homology"/>
<feature type="region of interest" description="Disordered" evidence="8">
    <location>
        <begin position="1486"/>
        <end position="1619"/>
    </location>
</feature>
<feature type="compositionally biased region" description="Basic and acidic residues" evidence="8">
    <location>
        <begin position="1423"/>
        <end position="1433"/>
    </location>
</feature>
<feature type="coiled-coil region" evidence="7">
    <location>
        <begin position="691"/>
        <end position="838"/>
    </location>
</feature>
<keyword evidence="5 7" id="KW-0175">Coiled coil</keyword>
<dbReference type="GO" id="GO:0034045">
    <property type="term" value="C:phagophore assembly site membrane"/>
    <property type="evidence" value="ECO:0007669"/>
    <property type="project" value="UniProtKB-SubCell"/>
</dbReference>
<dbReference type="GO" id="GO:0019901">
    <property type="term" value="F:protein kinase binding"/>
    <property type="evidence" value="ECO:0007669"/>
    <property type="project" value="TreeGrafter"/>
</dbReference>
<evidence type="ECO:0000256" key="1">
    <source>
        <dbReference type="ARBA" id="ARBA00009729"/>
    </source>
</evidence>
<comment type="function">
    <text evidence="6">Involved in cytoplasm to vacuole transport (Cvt), pexophagy, mitophagy and nucleophagy. Recruits mitochondria for their selective degradation via autophagy (mitophagy) during starvation. Works as scaffold proteins that recruit ATG proteins to the pre-autophagosome (PAS), the site of vesicle/autophagosome formation. Required for the Cvt vesicles completion.</text>
</comment>
<dbReference type="InterPro" id="IPR045326">
    <property type="entry name" value="ATG17-like_dom"/>
</dbReference>
<keyword evidence="6" id="KW-0926">Vacuole</keyword>
<evidence type="ECO:0000256" key="8">
    <source>
        <dbReference type="SAM" id="MobiDB-lite"/>
    </source>
</evidence>
<name>A0A0P1BMA0_9BASI</name>
<comment type="subcellular location">
    <subcellularLocation>
        <location evidence="6">Preautophagosomal structure membrane</location>
        <topology evidence="6">Peripheral membrane protein</topology>
    </subcellularLocation>
    <subcellularLocation>
        <location evidence="6">Vacuole membrane</location>
        <topology evidence="6">Peripheral membrane protein</topology>
    </subcellularLocation>
    <text evidence="6">During pexophagy, accumulates in the vacuolar membrane region, where the peroxisomes contact the vacuole.</text>
</comment>
<dbReference type="GO" id="GO:0060090">
    <property type="term" value="F:molecular adaptor activity"/>
    <property type="evidence" value="ECO:0007669"/>
    <property type="project" value="TreeGrafter"/>
</dbReference>
<evidence type="ECO:0000256" key="6">
    <source>
        <dbReference type="RuleBase" id="RU367075"/>
    </source>
</evidence>
<feature type="compositionally biased region" description="Polar residues" evidence="8">
    <location>
        <begin position="1438"/>
        <end position="1448"/>
    </location>
</feature>
<keyword evidence="6" id="KW-0472">Membrane</keyword>
<comment type="subunit">
    <text evidence="6">Homodimer.</text>
</comment>
<evidence type="ECO:0000256" key="2">
    <source>
        <dbReference type="ARBA" id="ARBA00022448"/>
    </source>
</evidence>
<dbReference type="GO" id="GO:0000045">
    <property type="term" value="P:autophagosome assembly"/>
    <property type="evidence" value="ECO:0007669"/>
    <property type="project" value="UniProtKB-UniRule"/>
</dbReference>
<evidence type="ECO:0000313" key="11">
    <source>
        <dbReference type="EMBL" id="CEH17491.1"/>
    </source>
</evidence>
<dbReference type="GO" id="GO:1990316">
    <property type="term" value="C:Atg1/ULK1 kinase complex"/>
    <property type="evidence" value="ECO:0007669"/>
    <property type="project" value="TreeGrafter"/>
</dbReference>
<evidence type="ECO:0000256" key="7">
    <source>
        <dbReference type="SAM" id="Coils"/>
    </source>
</evidence>
<sequence length="1619" mass="173675">MKIWRAHDGHGFEVGKRMADFQSFDDLQDALSLATGIATDAMICMTADGDHLTQDAMRHLSTSEGISKADDVEFFVYNRDFLFADLDALQQELALPITLHAPVAEFELASPPTPKSLASLLGWSTQLLACLNEHTSSARLFHSHLAAIQRSTLVALSNLNTHSETVRGHFTKVQEAAEKELERMRGLLEGNQTDLKALSLVPINPRLLPGESSKSTTGGSMSKGGMKERTLAHYVHASKMGAVFSSCSEVHTELQQRLEEVRGYAAQLGGDTDGLREEVEVTNIQPSQETLEGAEQALLRAEEVNSYLLETCSPDEHGWPVAEALAADVSALSQVESSVEELILLDEVGRESVRRLTADNNELVHRSLEILGDISSLQSDYADLAASLTALEQDLRSNKTDGFRHLARLKNMVFAYGATLVEVVRRREFAAHFMAKAHAVAELMARLSTNERKRREEYRSEVMGLLPWEVKGLEEAPLSLEISTSKGDSALADLSRDDVRLFLTTLDDVEIAIQAESASREQAAALSRPMQIVKEALNQLLTRLDETEDDFSALVEAGLLGRGKSSEDGDSEYSDPQANGAPQTRNRNGAADSKAKAALEEAQQRAGRLEHELIEARNLAQERERIDAEAHDAEVAKLRVEMGQLRAELRTKNSELGKERGERQANARAVENLKAAAETEAARRLNMADELGRLRRDAEDARRAEADARAEAIEESERATELEAHTVDLQSELEDAKAARLDASNRIEALLGQGTTTERELSAAQEHIDGLVSQLATTRAEMREARDALTEAEQARDKALRSYRAEVDGDRAILEETLKRTQTELERTKKALEQIEGEIFVHKEAAETLRGQLRAADETHEDTVRQAMDAEVARRHAERQLDTLLAGSRPLVAKTIHLRKFIRSMPALSSSKSKSSDGVAVDIVNEEIDESTEDQRQIAIDAFEAVAADANVEIVCAALRALHLGSTQGNAPDEARAKLDSLTTLVRKWQKAYRNSSEKVARASNAARERIAFRNFAAGDLALFLPTRNAASSVRPWAAFNISFPHYFLNAKGALGSQLQTKEWIVARITNIDERIASNAVRQGDDGSVNNPMQLAEGSRFYMLDVDGWSNTSSSSAAASANAADVAPALRTRRSTPNVPTAPPSKVGEMGGSAEPHTRLQRALTDATASSKETRADATLGETQRAVSGGAGWDVPNSAADDIGLPPESPDVSLRDDRAPALTSVENQVDNSGVAETSAASQSRATSPSGITRALRSSSRASSPETGRYSAILGASARTQWARPASLGQDRALGPIDRSLPDTTAPAFGKLKARNRLAAPATRSTPHSLVASPTSVIGAASGQNSAPLRTSRAALISGLTKGAAKAPTPNPFSQSPAGPGVWNQPETADYFARQRKHSLLGQGVRAESLRASGDEGASAIHSASKDPVSRETAARLPRSTSARSNRVSVSGNSLMLAHLGSSTVSVGVSQGASPSAAITTMDSALGQTASKSPVKRATSVASSSAGGSGYSKTDSQFSLAGDTHSSTVGRSAGRPSNPSSPSFARLAMTWGRSRGGPRTPALNDDGASASGRSSQSGRDATNNMEATITGAQTVSSGGGQRSEASEALRRFAAARRDTS</sequence>
<evidence type="ECO:0000259" key="9">
    <source>
        <dbReference type="Pfam" id="PF04108"/>
    </source>
</evidence>
<feature type="compositionally biased region" description="Low complexity" evidence="8">
    <location>
        <begin position="1253"/>
        <end position="1263"/>
    </location>
</feature>